<evidence type="ECO:0000313" key="3">
    <source>
        <dbReference type="Proteomes" id="UP000799770"/>
    </source>
</evidence>
<dbReference type="Proteomes" id="UP000799770">
    <property type="component" value="Unassembled WGS sequence"/>
</dbReference>
<feature type="region of interest" description="Disordered" evidence="1">
    <location>
        <begin position="43"/>
        <end position="66"/>
    </location>
</feature>
<gene>
    <name evidence="2" type="ORF">BDV96DRAFT_600024</name>
</gene>
<evidence type="ECO:0000313" key="2">
    <source>
        <dbReference type="EMBL" id="KAF2114854.1"/>
    </source>
</evidence>
<reference evidence="2" key="1">
    <citation type="journal article" date="2020" name="Stud. Mycol.">
        <title>101 Dothideomycetes genomes: a test case for predicting lifestyles and emergence of pathogens.</title>
        <authorList>
            <person name="Haridas S."/>
            <person name="Albert R."/>
            <person name="Binder M."/>
            <person name="Bloem J."/>
            <person name="Labutti K."/>
            <person name="Salamov A."/>
            <person name="Andreopoulos B."/>
            <person name="Baker S."/>
            <person name="Barry K."/>
            <person name="Bills G."/>
            <person name="Bluhm B."/>
            <person name="Cannon C."/>
            <person name="Castanera R."/>
            <person name="Culley D."/>
            <person name="Daum C."/>
            <person name="Ezra D."/>
            <person name="Gonzalez J."/>
            <person name="Henrissat B."/>
            <person name="Kuo A."/>
            <person name="Liang C."/>
            <person name="Lipzen A."/>
            <person name="Lutzoni F."/>
            <person name="Magnuson J."/>
            <person name="Mondo S."/>
            <person name="Nolan M."/>
            <person name="Ohm R."/>
            <person name="Pangilinan J."/>
            <person name="Park H.-J."/>
            <person name="Ramirez L."/>
            <person name="Alfaro M."/>
            <person name="Sun H."/>
            <person name="Tritt A."/>
            <person name="Yoshinaga Y."/>
            <person name="Zwiers L.-H."/>
            <person name="Turgeon B."/>
            <person name="Goodwin S."/>
            <person name="Spatafora J."/>
            <person name="Crous P."/>
            <person name="Grigoriev I."/>
        </authorList>
    </citation>
    <scope>NUCLEOTIDE SEQUENCE</scope>
    <source>
        <strain evidence="2">CBS 627.86</strain>
    </source>
</reference>
<dbReference type="AlphaFoldDB" id="A0A6A5Z747"/>
<evidence type="ECO:0000256" key="1">
    <source>
        <dbReference type="SAM" id="MobiDB-lite"/>
    </source>
</evidence>
<organism evidence="2 3">
    <name type="scientific">Lophiotrema nucula</name>
    <dbReference type="NCBI Taxonomy" id="690887"/>
    <lineage>
        <taxon>Eukaryota</taxon>
        <taxon>Fungi</taxon>
        <taxon>Dikarya</taxon>
        <taxon>Ascomycota</taxon>
        <taxon>Pezizomycotina</taxon>
        <taxon>Dothideomycetes</taxon>
        <taxon>Pleosporomycetidae</taxon>
        <taxon>Pleosporales</taxon>
        <taxon>Lophiotremataceae</taxon>
        <taxon>Lophiotrema</taxon>
    </lineage>
</organism>
<keyword evidence="3" id="KW-1185">Reference proteome</keyword>
<dbReference type="EMBL" id="ML977324">
    <property type="protein sequence ID" value="KAF2114854.1"/>
    <property type="molecule type" value="Genomic_DNA"/>
</dbReference>
<feature type="compositionally biased region" description="Polar residues" evidence="1">
    <location>
        <begin position="53"/>
        <end position="64"/>
    </location>
</feature>
<sequence length="146" mass="15590">MSGVPVIVCGRRAVIASAVREALSPDYEVIHVITSPEQGASEIPLVLSGKQPPDSSENPGSQDYSRPAVAVVTGGGYDDATFSNMKDACKAFPNVPWLRPDMSKMKDMPPGTDPKAYAKASAARVKEMLDELGVGRKKTDDGTYIY</sequence>
<protein>
    <submittedName>
        <fullName evidence="2">Uncharacterized protein</fullName>
    </submittedName>
</protein>
<accession>A0A6A5Z747</accession>
<dbReference type="OrthoDB" id="3649348at2759"/>
<name>A0A6A5Z747_9PLEO</name>
<proteinExistence type="predicted"/>